<dbReference type="CDD" id="cd01949">
    <property type="entry name" value="GGDEF"/>
    <property type="match status" value="1"/>
</dbReference>
<dbReference type="PROSITE" id="PS50887">
    <property type="entry name" value="GGDEF"/>
    <property type="match status" value="1"/>
</dbReference>
<organism evidence="5 6">
    <name type="scientific">Methylomicrobium album BG8</name>
    <dbReference type="NCBI Taxonomy" id="686340"/>
    <lineage>
        <taxon>Bacteria</taxon>
        <taxon>Pseudomonadati</taxon>
        <taxon>Pseudomonadota</taxon>
        <taxon>Gammaproteobacteria</taxon>
        <taxon>Methylococcales</taxon>
        <taxon>Methylococcaceae</taxon>
        <taxon>Methylomicrobium</taxon>
    </lineage>
</organism>
<evidence type="ECO:0000256" key="2">
    <source>
        <dbReference type="ARBA" id="ARBA00012528"/>
    </source>
</evidence>
<dbReference type="GO" id="GO:1902201">
    <property type="term" value="P:negative regulation of bacterial-type flagellum-dependent cell motility"/>
    <property type="evidence" value="ECO:0007669"/>
    <property type="project" value="TreeGrafter"/>
</dbReference>
<dbReference type="HOGENOM" id="CLU_000445_11_5_6"/>
<dbReference type="EMBL" id="CM001475">
    <property type="protein sequence ID" value="EIC29448.1"/>
    <property type="molecule type" value="Genomic_DNA"/>
</dbReference>
<dbReference type="GO" id="GO:0005886">
    <property type="term" value="C:plasma membrane"/>
    <property type="evidence" value="ECO:0007669"/>
    <property type="project" value="TreeGrafter"/>
</dbReference>
<evidence type="ECO:0000256" key="3">
    <source>
        <dbReference type="SAM" id="Coils"/>
    </source>
</evidence>
<evidence type="ECO:0000313" key="6">
    <source>
        <dbReference type="Proteomes" id="UP000005090"/>
    </source>
</evidence>
<dbReference type="PANTHER" id="PTHR45138">
    <property type="entry name" value="REGULATORY COMPONENTS OF SENSORY TRANSDUCTION SYSTEM"/>
    <property type="match status" value="1"/>
</dbReference>
<name>H8GM87_METAL</name>
<dbReference type="Pfam" id="PF00990">
    <property type="entry name" value="GGDEF"/>
    <property type="match status" value="1"/>
</dbReference>
<feature type="domain" description="GGDEF" evidence="4">
    <location>
        <begin position="212"/>
        <end position="347"/>
    </location>
</feature>
<keyword evidence="3" id="KW-0175">Coiled coil</keyword>
<evidence type="ECO:0000259" key="4">
    <source>
        <dbReference type="PROSITE" id="PS50887"/>
    </source>
</evidence>
<dbReference type="PANTHER" id="PTHR45138:SF24">
    <property type="entry name" value="DIGUANYLATE CYCLASE DGCC-RELATED"/>
    <property type="match status" value="1"/>
</dbReference>
<dbReference type="InterPro" id="IPR029787">
    <property type="entry name" value="Nucleotide_cyclase"/>
</dbReference>
<dbReference type="GO" id="GO:0052621">
    <property type="term" value="F:diguanylate cyclase activity"/>
    <property type="evidence" value="ECO:0007669"/>
    <property type="project" value="UniProtKB-EC"/>
</dbReference>
<dbReference type="STRING" id="686340.Metal_1673"/>
<sequence>MIATVSFLPSYDAPLEQHKEYLRRCVPLMVKHNIPPDPINYAIWYEYVAGRNAQLMQELDALVRAKAPFDAATSLKLYKTYICHASVESFEKINAQLQRLVDQAAQAVSLTSERAAAAGDHLAERSQTLAAAAQQVGLQTILSEIIQETKQLAKTSEVLKTRLDETHKEMAQLRDELAQVREIAKIDALTGLLNRRAFDQALKAFVANPAAQKGCLVLLDLDHFKRINDTHGHLVGDKVLRYFSTLLQKYVAAHHHAARYGGEELAIIMPGTSLNEALTITEQIRSVMETSRLKHNGSLDALGKVTVSSGIAVRQSGDTSESLIDRADAALYRAKASGRNRIAVQEEP</sequence>
<dbReference type="SMART" id="SM00267">
    <property type="entry name" value="GGDEF"/>
    <property type="match status" value="1"/>
</dbReference>
<comment type="cofactor">
    <cofactor evidence="1">
        <name>Mg(2+)</name>
        <dbReference type="ChEBI" id="CHEBI:18420"/>
    </cofactor>
</comment>
<keyword evidence="6" id="KW-1185">Reference proteome</keyword>
<dbReference type="NCBIfam" id="TIGR00254">
    <property type="entry name" value="GGDEF"/>
    <property type="match status" value="1"/>
</dbReference>
<protein>
    <recommendedName>
        <fullName evidence="2">diguanylate cyclase</fullName>
        <ecNumber evidence="2">2.7.7.65</ecNumber>
    </recommendedName>
</protein>
<feature type="coiled-coil region" evidence="3">
    <location>
        <begin position="156"/>
        <end position="183"/>
    </location>
</feature>
<dbReference type="GO" id="GO:0043709">
    <property type="term" value="P:cell adhesion involved in single-species biofilm formation"/>
    <property type="evidence" value="ECO:0007669"/>
    <property type="project" value="TreeGrafter"/>
</dbReference>
<dbReference type="InterPro" id="IPR000160">
    <property type="entry name" value="GGDEF_dom"/>
</dbReference>
<dbReference type="eggNOG" id="COG3706">
    <property type="taxonomic scope" value="Bacteria"/>
</dbReference>
<dbReference type="InterPro" id="IPR050469">
    <property type="entry name" value="Diguanylate_Cyclase"/>
</dbReference>
<dbReference type="AlphaFoldDB" id="H8GM87"/>
<dbReference type="FunFam" id="3.30.70.270:FF:000001">
    <property type="entry name" value="Diguanylate cyclase domain protein"/>
    <property type="match status" value="1"/>
</dbReference>
<evidence type="ECO:0000256" key="1">
    <source>
        <dbReference type="ARBA" id="ARBA00001946"/>
    </source>
</evidence>
<dbReference type="Gene3D" id="3.30.70.270">
    <property type="match status" value="1"/>
</dbReference>
<accession>H8GM87</accession>
<dbReference type="InterPro" id="IPR043128">
    <property type="entry name" value="Rev_trsase/Diguanyl_cyclase"/>
</dbReference>
<evidence type="ECO:0000313" key="5">
    <source>
        <dbReference type="EMBL" id="EIC29448.1"/>
    </source>
</evidence>
<dbReference type="SUPFAM" id="SSF55073">
    <property type="entry name" value="Nucleotide cyclase"/>
    <property type="match status" value="1"/>
</dbReference>
<dbReference type="RefSeq" id="WP_005371300.1">
    <property type="nucleotide sequence ID" value="NZ_CM001475.1"/>
</dbReference>
<gene>
    <name evidence="5" type="ORF">Metal_1673</name>
</gene>
<proteinExistence type="predicted"/>
<reference evidence="5 6" key="1">
    <citation type="journal article" date="2013" name="Genome Announc.">
        <title>Genome Sequence of the Obligate Gammaproteobacterial Methanotroph Methylomicrobium album Strain BG8.</title>
        <authorList>
            <person name="Kits K.D."/>
            <person name="Kalyuzhnaya M.G."/>
            <person name="Klotz M.G."/>
            <person name="Jetten M.S."/>
            <person name="Op den Camp H.J."/>
            <person name="Vuilleumier S."/>
            <person name="Bringel F."/>
            <person name="Dispirito A.A."/>
            <person name="Murrell J.C."/>
            <person name="Bruce D."/>
            <person name="Cheng J.F."/>
            <person name="Copeland A."/>
            <person name="Goodwin L."/>
            <person name="Hauser L."/>
            <person name="Lajus A."/>
            <person name="Land M.L."/>
            <person name="Lapidus A."/>
            <person name="Lucas S."/>
            <person name="Medigue C."/>
            <person name="Pitluck S."/>
            <person name="Woyke T."/>
            <person name="Zeytun A."/>
            <person name="Stein L.Y."/>
        </authorList>
    </citation>
    <scope>NUCLEOTIDE SEQUENCE [LARGE SCALE GENOMIC DNA]</scope>
    <source>
        <strain evidence="5 6">BG8</strain>
    </source>
</reference>
<dbReference type="Proteomes" id="UP000005090">
    <property type="component" value="Chromosome"/>
</dbReference>
<dbReference type="EC" id="2.7.7.65" evidence="2"/>